<keyword evidence="5 12" id="KW-0812">Transmembrane</keyword>
<keyword evidence="9 12" id="KW-0406">Ion transport</keyword>
<comment type="function">
    <text evidence="12">Structural component of the gap junctions.</text>
</comment>
<comment type="caution">
    <text evidence="12">Lacks conserved residue(s) required for the propagation of feature annotation.</text>
</comment>
<keyword evidence="14" id="KW-1185">Reference proteome</keyword>
<accession>A0A914VBY2</accession>
<dbReference type="WBParaSite" id="PSAMB.scaffold1777size27914.g14812.t1">
    <property type="protein sequence ID" value="PSAMB.scaffold1777size27914.g14812.t1"/>
    <property type="gene ID" value="PSAMB.scaffold1777size27914.g14812"/>
</dbReference>
<keyword evidence="3 12" id="KW-0813">Transport</keyword>
<evidence type="ECO:0000256" key="4">
    <source>
        <dbReference type="ARBA" id="ARBA00022475"/>
    </source>
</evidence>
<keyword evidence="11 12" id="KW-0407">Ion channel</keyword>
<comment type="subcellular location">
    <subcellularLocation>
        <location evidence="1">Cell junction</location>
        <location evidence="1">Gap junction</location>
    </subcellularLocation>
    <subcellularLocation>
        <location evidence="2 12">Cell membrane</location>
        <topology evidence="2 12">Multi-pass membrane protein</topology>
    </subcellularLocation>
</comment>
<evidence type="ECO:0000256" key="6">
    <source>
        <dbReference type="ARBA" id="ARBA00022868"/>
    </source>
</evidence>
<evidence type="ECO:0000256" key="7">
    <source>
        <dbReference type="ARBA" id="ARBA00022949"/>
    </source>
</evidence>
<feature type="transmembrane region" description="Helical" evidence="12">
    <location>
        <begin position="449"/>
        <end position="471"/>
    </location>
</feature>
<feature type="transmembrane region" description="Helical" evidence="12">
    <location>
        <begin position="384"/>
        <end position="410"/>
    </location>
</feature>
<dbReference type="InterPro" id="IPR000990">
    <property type="entry name" value="Innexin"/>
</dbReference>
<evidence type="ECO:0000256" key="2">
    <source>
        <dbReference type="ARBA" id="ARBA00004651"/>
    </source>
</evidence>
<dbReference type="GO" id="GO:0005243">
    <property type="term" value="F:gap junction channel activity"/>
    <property type="evidence" value="ECO:0007669"/>
    <property type="project" value="TreeGrafter"/>
</dbReference>
<reference evidence="15" key="1">
    <citation type="submission" date="2022-11" db="UniProtKB">
        <authorList>
            <consortium name="WormBaseParasite"/>
        </authorList>
    </citation>
    <scope>IDENTIFICATION</scope>
</reference>
<keyword evidence="10 12" id="KW-0472">Membrane</keyword>
<evidence type="ECO:0000256" key="12">
    <source>
        <dbReference type="RuleBase" id="RU010713"/>
    </source>
</evidence>
<keyword evidence="8 12" id="KW-1133">Transmembrane helix</keyword>
<evidence type="ECO:0000256" key="8">
    <source>
        <dbReference type="ARBA" id="ARBA00022989"/>
    </source>
</evidence>
<evidence type="ECO:0000256" key="11">
    <source>
        <dbReference type="ARBA" id="ARBA00023303"/>
    </source>
</evidence>
<protein>
    <recommendedName>
        <fullName evidence="12">Innexin</fullName>
    </recommendedName>
</protein>
<dbReference type="GO" id="GO:0034220">
    <property type="term" value="P:monoatomic ion transmembrane transport"/>
    <property type="evidence" value="ECO:0007669"/>
    <property type="project" value="UniProtKB-KW"/>
</dbReference>
<dbReference type="AlphaFoldDB" id="A0A914VBY2"/>
<dbReference type="Pfam" id="PF00876">
    <property type="entry name" value="Innexin"/>
    <property type="match status" value="2"/>
</dbReference>
<gene>
    <name evidence="12" type="primary">inx</name>
</gene>
<comment type="similarity">
    <text evidence="12">Belongs to the pannexin family.</text>
</comment>
<evidence type="ECO:0000313" key="14">
    <source>
        <dbReference type="Proteomes" id="UP000887566"/>
    </source>
</evidence>
<dbReference type="PRINTS" id="PR01262">
    <property type="entry name" value="INNEXIN"/>
</dbReference>
<dbReference type="PANTHER" id="PTHR11893">
    <property type="entry name" value="INNEXIN"/>
    <property type="match status" value="1"/>
</dbReference>
<evidence type="ECO:0000256" key="1">
    <source>
        <dbReference type="ARBA" id="ARBA00004610"/>
    </source>
</evidence>
<feature type="transmembrane region" description="Helical" evidence="12">
    <location>
        <begin position="286"/>
        <end position="312"/>
    </location>
</feature>
<dbReference type="GO" id="GO:0005886">
    <property type="term" value="C:plasma membrane"/>
    <property type="evidence" value="ECO:0007669"/>
    <property type="project" value="UniProtKB-SubCell"/>
</dbReference>
<evidence type="ECO:0000256" key="10">
    <source>
        <dbReference type="ARBA" id="ARBA00023136"/>
    </source>
</evidence>
<evidence type="ECO:0000256" key="5">
    <source>
        <dbReference type="ARBA" id="ARBA00022692"/>
    </source>
</evidence>
<keyword evidence="4" id="KW-1003">Cell membrane</keyword>
<keyword evidence="6" id="KW-0303">Gap junction</keyword>
<evidence type="ECO:0000313" key="15">
    <source>
        <dbReference type="WBParaSite" id="PSAMB.scaffold1777size27914.g14812.t1"/>
    </source>
</evidence>
<proteinExistence type="inferred from homology"/>
<dbReference type="GO" id="GO:0005921">
    <property type="term" value="C:gap junction"/>
    <property type="evidence" value="ECO:0007669"/>
    <property type="project" value="UniProtKB-SubCell"/>
</dbReference>
<name>A0A914VBY2_9BILA</name>
<sequence>MLETALGYLKSWGKRYDDDGIDRLHSFVTSNVLIGLAVLVSWKTFGGKPLECMFPVKFPGSWEQQTARVSLKLPLTIELVPLETDDYISHPPATMVLQTMMGMASYLSVRRDDDWTDRMHYFITANLLIAFSILVSFKQFGGRPVECIFPSAFPGSWEQYAENYCWSQDTYFVASDEYVETIDVLDRASPERQLSYYQWVPFFLLFEAACFRLPSLFWKYLAGHSGIRIYELVKVAMDPNNINPEVKKNNIAALTVHLQNALRFQRRIDKKGVKPHKIMRALNLPYSAYFVTTMYLVTKLLYLINVVVQLYAMNRFLETNKYNWYGFGVIRDILNGTQWENSGLFPRVSICDFEVRQVANIQKYSVQCVLVINIFNEKIFILLWFWYMALMVVTVFSFCYWFLIMVMPWFGRWFIVRNLELSEMPFDPQDSKPEVNRFVDRYLRSDGVFVLRMITMHAGIIFGTDMVLALWKTFYGVEEQWRKDHVCDIPSKSDNVNNALRLRKKDKKSRELENSDALVNAFIAKKVHDTDSSQSSDEDEQKGKRSTVPFQPS</sequence>
<evidence type="ECO:0000256" key="13">
    <source>
        <dbReference type="SAM" id="MobiDB-lite"/>
    </source>
</evidence>
<dbReference type="PROSITE" id="PS51013">
    <property type="entry name" value="PANNEXIN"/>
    <property type="match status" value="1"/>
</dbReference>
<organism evidence="14 15">
    <name type="scientific">Plectus sambesii</name>
    <dbReference type="NCBI Taxonomy" id="2011161"/>
    <lineage>
        <taxon>Eukaryota</taxon>
        <taxon>Metazoa</taxon>
        <taxon>Ecdysozoa</taxon>
        <taxon>Nematoda</taxon>
        <taxon>Chromadorea</taxon>
        <taxon>Plectida</taxon>
        <taxon>Plectina</taxon>
        <taxon>Plectoidea</taxon>
        <taxon>Plectidae</taxon>
        <taxon>Plectus</taxon>
    </lineage>
</organism>
<keyword evidence="7" id="KW-0965">Cell junction</keyword>
<dbReference type="Proteomes" id="UP000887566">
    <property type="component" value="Unplaced"/>
</dbReference>
<evidence type="ECO:0000256" key="3">
    <source>
        <dbReference type="ARBA" id="ARBA00022448"/>
    </source>
</evidence>
<evidence type="ECO:0000256" key="9">
    <source>
        <dbReference type="ARBA" id="ARBA00023065"/>
    </source>
</evidence>
<feature type="region of interest" description="Disordered" evidence="13">
    <location>
        <begin position="527"/>
        <end position="553"/>
    </location>
</feature>
<dbReference type="PANTHER" id="PTHR11893:SF31">
    <property type="entry name" value="INNEXIN-11"/>
    <property type="match status" value="1"/>
</dbReference>